<evidence type="ECO:0000256" key="2">
    <source>
        <dbReference type="ARBA" id="ARBA00022989"/>
    </source>
</evidence>
<dbReference type="GO" id="GO:0016020">
    <property type="term" value="C:membrane"/>
    <property type="evidence" value="ECO:0007669"/>
    <property type="project" value="InterPro"/>
</dbReference>
<sequence>MSTTTSTRRTTTSSWFRDRGVRTRILAAVLLASLVGAVVGVMGIAALARTNDAAGSLYRDNFMGLQYAAKARRATVEMRFALANHVIAEEPADKDAAEQKIAAAEAEVRDAVTAYQALDLDPGARAELDAFVTALDAYTALRDDKMLPASRAHDTELYTSIRDGEAQSIIDQMGDSMTQLVSGEEDGAAAAAAAAQRGYESNRTQVLVLLVLGTALAVGVGALVARSIVRGLGRVRSVAEGLRRGDLTVRAGLASRDEVGSMGAALDAAVSDLRDVIGTIDTSSGSLASAAEQMSAATGQIAAAAEETSAQAGVVSAAAEQVSRNVQTVAAGSEEMGASIQEIARNATLAAQVADRAVATVGGTTTTMGRLGESSKEIGNVVKLITSIAEQTNLLALNATIEAARAGEAGKGFAVVAGEVKELAQETARATDEIARRVESIQGDAAGAVTAIDEISAIIAQINDYQMTISSAVEQQTSTTAEMNRSVSEAATGSTQIAANISGVAEAAGTTTQGVSESQQAVVSLARMSAGLKDVVGRFTV</sequence>
<dbReference type="PANTHER" id="PTHR32089:SF112">
    <property type="entry name" value="LYSOZYME-LIKE PROTEIN-RELATED"/>
    <property type="match status" value="1"/>
</dbReference>
<organism evidence="10 11">
    <name type="scientific">Cellulomonas hominis</name>
    <dbReference type="NCBI Taxonomy" id="156981"/>
    <lineage>
        <taxon>Bacteria</taxon>
        <taxon>Bacillati</taxon>
        <taxon>Actinomycetota</taxon>
        <taxon>Actinomycetes</taxon>
        <taxon>Micrococcales</taxon>
        <taxon>Cellulomonadaceae</taxon>
        <taxon>Cellulomonas</taxon>
    </lineage>
</organism>
<dbReference type="Pfam" id="PF00015">
    <property type="entry name" value="MCPsignal"/>
    <property type="match status" value="1"/>
</dbReference>
<dbReference type="EMBL" id="SZYE01000026">
    <property type="protein sequence ID" value="TKR24973.1"/>
    <property type="molecule type" value="Genomic_DNA"/>
</dbReference>
<dbReference type="InterPro" id="IPR024478">
    <property type="entry name" value="HlyB_4HB_MCP"/>
</dbReference>
<feature type="transmembrane region" description="Helical" evidence="7">
    <location>
        <begin position="25"/>
        <end position="48"/>
    </location>
</feature>
<keyword evidence="7" id="KW-0472">Membrane</keyword>
<keyword evidence="3 5" id="KW-0807">Transducer</keyword>
<evidence type="ECO:0000259" key="8">
    <source>
        <dbReference type="PROSITE" id="PS50111"/>
    </source>
</evidence>
<keyword evidence="1 7" id="KW-0812">Transmembrane</keyword>
<accession>A0A7Z8K131</accession>
<name>A0A7Z8K131_9CELL</name>
<dbReference type="PROSITE" id="PS50111">
    <property type="entry name" value="CHEMOTAXIS_TRANSDUC_2"/>
    <property type="match status" value="1"/>
</dbReference>
<dbReference type="Pfam" id="PF00672">
    <property type="entry name" value="HAMP"/>
    <property type="match status" value="1"/>
</dbReference>
<keyword evidence="6" id="KW-0175">Coiled coil</keyword>
<dbReference type="OrthoDB" id="1115140at2"/>
<dbReference type="PANTHER" id="PTHR32089">
    <property type="entry name" value="METHYL-ACCEPTING CHEMOTAXIS PROTEIN MCPB"/>
    <property type="match status" value="1"/>
</dbReference>
<dbReference type="RefSeq" id="WP_154728713.1">
    <property type="nucleotide sequence ID" value="NZ_SZYE01000026.1"/>
</dbReference>
<comment type="caution">
    <text evidence="10">The sequence shown here is derived from an EMBL/GenBank/DDBJ whole genome shotgun (WGS) entry which is preliminary data.</text>
</comment>
<gene>
    <name evidence="10" type="ORF">FA014_05545</name>
</gene>
<evidence type="ECO:0000259" key="9">
    <source>
        <dbReference type="PROSITE" id="PS50885"/>
    </source>
</evidence>
<dbReference type="GO" id="GO:0006935">
    <property type="term" value="P:chemotaxis"/>
    <property type="evidence" value="ECO:0007669"/>
    <property type="project" value="InterPro"/>
</dbReference>
<dbReference type="InterPro" id="IPR004089">
    <property type="entry name" value="MCPsignal_dom"/>
</dbReference>
<evidence type="ECO:0000256" key="3">
    <source>
        <dbReference type="ARBA" id="ARBA00023224"/>
    </source>
</evidence>
<dbReference type="InterPro" id="IPR003660">
    <property type="entry name" value="HAMP_dom"/>
</dbReference>
<evidence type="ECO:0000256" key="1">
    <source>
        <dbReference type="ARBA" id="ARBA00022692"/>
    </source>
</evidence>
<dbReference type="PRINTS" id="PR00260">
    <property type="entry name" value="CHEMTRNSDUCR"/>
</dbReference>
<evidence type="ECO:0000256" key="4">
    <source>
        <dbReference type="ARBA" id="ARBA00029447"/>
    </source>
</evidence>
<dbReference type="SMART" id="SM00304">
    <property type="entry name" value="HAMP"/>
    <property type="match status" value="1"/>
</dbReference>
<dbReference type="Proteomes" id="UP000308121">
    <property type="component" value="Unassembled WGS sequence"/>
</dbReference>
<dbReference type="SMART" id="SM00283">
    <property type="entry name" value="MA"/>
    <property type="match status" value="1"/>
</dbReference>
<dbReference type="SUPFAM" id="SSF58104">
    <property type="entry name" value="Methyl-accepting chemotaxis protein (MCP) signaling domain"/>
    <property type="match status" value="1"/>
</dbReference>
<protein>
    <submittedName>
        <fullName evidence="10">Methyl-accepting chemotaxis protein</fullName>
    </submittedName>
</protein>
<dbReference type="InterPro" id="IPR004090">
    <property type="entry name" value="Chemotax_Me-accpt_rcpt"/>
</dbReference>
<dbReference type="GO" id="GO:0007165">
    <property type="term" value="P:signal transduction"/>
    <property type="evidence" value="ECO:0007669"/>
    <property type="project" value="UniProtKB-KW"/>
</dbReference>
<feature type="transmembrane region" description="Helical" evidence="7">
    <location>
        <begin position="206"/>
        <end position="229"/>
    </location>
</feature>
<keyword evidence="2 7" id="KW-1133">Transmembrane helix</keyword>
<dbReference type="AlphaFoldDB" id="A0A7Z8K131"/>
<reference evidence="10 11" key="1">
    <citation type="submission" date="2019-05" db="EMBL/GenBank/DDBJ databases">
        <title>Genome sequence of Cellulomonas hominis strain CS1.</title>
        <authorList>
            <person name="Belmont J."/>
            <person name="Maclea K.S."/>
        </authorList>
    </citation>
    <scope>NUCLEOTIDE SEQUENCE [LARGE SCALE GENOMIC DNA]</scope>
    <source>
        <strain evidence="10 11">CS1</strain>
    </source>
</reference>
<evidence type="ECO:0000313" key="10">
    <source>
        <dbReference type="EMBL" id="TKR24973.1"/>
    </source>
</evidence>
<feature type="domain" description="Methyl-accepting transducer" evidence="8">
    <location>
        <begin position="290"/>
        <end position="512"/>
    </location>
</feature>
<evidence type="ECO:0000313" key="11">
    <source>
        <dbReference type="Proteomes" id="UP000308121"/>
    </source>
</evidence>
<evidence type="ECO:0000256" key="6">
    <source>
        <dbReference type="SAM" id="Coils"/>
    </source>
</evidence>
<dbReference type="Gene3D" id="1.10.287.950">
    <property type="entry name" value="Methyl-accepting chemotaxis protein"/>
    <property type="match status" value="1"/>
</dbReference>
<comment type="similarity">
    <text evidence="4">Belongs to the methyl-accepting chemotaxis (MCP) protein family.</text>
</comment>
<feature type="domain" description="HAMP" evidence="9">
    <location>
        <begin position="226"/>
        <end position="278"/>
    </location>
</feature>
<evidence type="ECO:0000256" key="5">
    <source>
        <dbReference type="PROSITE-ProRule" id="PRU00284"/>
    </source>
</evidence>
<dbReference type="Pfam" id="PF12729">
    <property type="entry name" value="4HB_MCP_1"/>
    <property type="match status" value="1"/>
</dbReference>
<dbReference type="PROSITE" id="PS50885">
    <property type="entry name" value="HAMP"/>
    <property type="match status" value="1"/>
</dbReference>
<dbReference type="GO" id="GO:0004888">
    <property type="term" value="F:transmembrane signaling receptor activity"/>
    <property type="evidence" value="ECO:0007669"/>
    <property type="project" value="InterPro"/>
</dbReference>
<evidence type="ECO:0000256" key="7">
    <source>
        <dbReference type="SAM" id="Phobius"/>
    </source>
</evidence>
<feature type="coiled-coil region" evidence="6">
    <location>
        <begin position="87"/>
        <end position="114"/>
    </location>
</feature>
<proteinExistence type="inferred from homology"/>